<evidence type="ECO:0000259" key="1">
    <source>
        <dbReference type="Pfam" id="PF00501"/>
    </source>
</evidence>
<protein>
    <recommendedName>
        <fullName evidence="1">AMP-dependent synthetase/ligase domain-containing protein</fullName>
    </recommendedName>
</protein>
<keyword evidence="3" id="KW-1185">Reference proteome</keyword>
<proteinExistence type="predicted"/>
<organism evidence="2 3">
    <name type="scientific">Amanita thiersii Skay4041</name>
    <dbReference type="NCBI Taxonomy" id="703135"/>
    <lineage>
        <taxon>Eukaryota</taxon>
        <taxon>Fungi</taxon>
        <taxon>Dikarya</taxon>
        <taxon>Basidiomycota</taxon>
        <taxon>Agaricomycotina</taxon>
        <taxon>Agaricomycetes</taxon>
        <taxon>Agaricomycetidae</taxon>
        <taxon>Agaricales</taxon>
        <taxon>Pluteineae</taxon>
        <taxon>Amanitaceae</taxon>
        <taxon>Amanita</taxon>
    </lineage>
</organism>
<dbReference type="Pfam" id="PF00501">
    <property type="entry name" value="AMP-binding"/>
    <property type="match status" value="1"/>
</dbReference>
<dbReference type="OrthoDB" id="1700726at2759"/>
<dbReference type="GO" id="GO:0005783">
    <property type="term" value="C:endoplasmic reticulum"/>
    <property type="evidence" value="ECO:0007669"/>
    <property type="project" value="TreeGrafter"/>
</dbReference>
<dbReference type="PANTHER" id="PTHR43272:SF11">
    <property type="entry name" value="AMP-DEPENDENT SYNTHETASE_LIGASE DOMAIN-CONTAINING PROTEIN"/>
    <property type="match status" value="1"/>
</dbReference>
<dbReference type="STRING" id="703135.A0A2A9NF25"/>
<evidence type="ECO:0000313" key="2">
    <source>
        <dbReference type="EMBL" id="PFH46356.1"/>
    </source>
</evidence>
<dbReference type="InterPro" id="IPR042099">
    <property type="entry name" value="ANL_N_sf"/>
</dbReference>
<accession>A0A2A9NF25</accession>
<dbReference type="GO" id="GO:0004467">
    <property type="term" value="F:long-chain fatty acid-CoA ligase activity"/>
    <property type="evidence" value="ECO:0007669"/>
    <property type="project" value="TreeGrafter"/>
</dbReference>
<dbReference type="SUPFAM" id="SSF56801">
    <property type="entry name" value="Acetyl-CoA synthetase-like"/>
    <property type="match status" value="1"/>
</dbReference>
<dbReference type="PANTHER" id="PTHR43272">
    <property type="entry name" value="LONG-CHAIN-FATTY-ACID--COA LIGASE"/>
    <property type="match status" value="1"/>
</dbReference>
<dbReference type="EMBL" id="KZ302203">
    <property type="protein sequence ID" value="PFH46356.1"/>
    <property type="molecule type" value="Genomic_DNA"/>
</dbReference>
<reference evidence="2 3" key="1">
    <citation type="submission" date="2014-02" db="EMBL/GenBank/DDBJ databases">
        <title>Transposable element dynamics among asymbiotic and ectomycorrhizal Amanita fungi.</title>
        <authorList>
            <consortium name="DOE Joint Genome Institute"/>
            <person name="Hess J."/>
            <person name="Skrede I."/>
            <person name="Wolfe B."/>
            <person name="LaButti K."/>
            <person name="Ohm R.A."/>
            <person name="Grigoriev I.V."/>
            <person name="Pringle A."/>
        </authorList>
    </citation>
    <scope>NUCLEOTIDE SEQUENCE [LARGE SCALE GENOMIC DNA]</scope>
    <source>
        <strain evidence="2 3">SKay4041</strain>
    </source>
</reference>
<dbReference type="InterPro" id="IPR000873">
    <property type="entry name" value="AMP-dep_synth/lig_dom"/>
</dbReference>
<sequence length="554" mass="60137">MPLSIADSLLTDDLTVLLGLIAATVFLLNNLYKPQPLVHPILLGRQSDVGRARNPGESAVYRNYGTGLIGRFPVRPNKDARILSDLIRTDVENARTLWSAKITNSQLEARVDAFGKGLLHFVGLQPRKSRVLLLLDDSLEFLIADLALSSRSIVSYTLSSILILSSVLEQHPVSTIITHATLLPRLLEFILGKPRPELLSVIVVGDTTPQASVGKFKFLLYNEVEREGLREQNIVRLTPHASDIFTISFTSVEPGELQATQLTHENITAGVVAIRALLPASNNFSPLDTVVSGHPMNTAYGRAIAYTAVYEGMSFATIENKDADNATPDDIKLESPDIGAYAKYPIPSPTILFIEPEYLGKLVSSIHQEASRSILYSVAMRHKMAGIAEGFLSKDSLWDRLVFDEARARVVGESSSTLRGVIVSGSPISSRLLNLSRTAVSIPLINAFTHAMVSGPVFATHPFDLQDFSSDSVPNSTHIGPPSVNVEVKLLGVHDEAVEAGADPKGTLLVRGPSVGKALDNPGEVTHHWDEIWTKLNVQARANTNGTFQIVGSE</sequence>
<evidence type="ECO:0000313" key="3">
    <source>
        <dbReference type="Proteomes" id="UP000242287"/>
    </source>
</evidence>
<dbReference type="AlphaFoldDB" id="A0A2A9NF25"/>
<dbReference type="Gene3D" id="3.40.50.12780">
    <property type="entry name" value="N-terminal domain of ligase-like"/>
    <property type="match status" value="1"/>
</dbReference>
<feature type="domain" description="AMP-dependent synthetase/ligase" evidence="1">
    <location>
        <begin position="101"/>
        <end position="517"/>
    </location>
</feature>
<name>A0A2A9NF25_9AGAR</name>
<gene>
    <name evidence="2" type="ORF">AMATHDRAFT_70077</name>
</gene>
<dbReference type="GO" id="GO:0016020">
    <property type="term" value="C:membrane"/>
    <property type="evidence" value="ECO:0007669"/>
    <property type="project" value="TreeGrafter"/>
</dbReference>
<dbReference type="Proteomes" id="UP000242287">
    <property type="component" value="Unassembled WGS sequence"/>
</dbReference>